<gene>
    <name evidence="4" type="primary">Nfu1-001</name>
</gene>
<protein>
    <recommendedName>
        <fullName evidence="2">NFU1 iron-sulfur cluster scaffold homolog, mitochondrial</fullName>
    </recommendedName>
</protein>
<sequence length="302" mass="34164">MFNQWRSMNSLFCSPMLHQPRKEERVKLLIHNHDEVNPKLGVLSMFLQCTSFGHIPFDMATPVKSFVPPSFHIGNRIVVARPGQVVIRNASEINIEVSTGHKKDVMLFYPNSQVLTKSQSKIKFSSKSLCLFSPLARQIMKLKGISKITFTTDCIKIKKCPEDSSVSWTTLKPLILATLIEFFSSDLQVMPEYGPNRIHFHNLQGECVCEPLSDETDAVLDDLINRRLRPAVQEEGGDVIFKEFVRKTGETYVYLIGTCLSNQQATKAIKNAILCLLQYHVPDVTSIVEVPVLNSDRRHTSS</sequence>
<dbReference type="AlphaFoldDB" id="A0A6F9DM94"/>
<evidence type="ECO:0000256" key="2">
    <source>
        <dbReference type="ARBA" id="ARBA00018782"/>
    </source>
</evidence>
<dbReference type="Pfam" id="PF01106">
    <property type="entry name" value="NifU"/>
    <property type="match status" value="1"/>
</dbReference>
<dbReference type="EMBL" id="LR788449">
    <property type="protein sequence ID" value="CAB3264311.1"/>
    <property type="molecule type" value="mRNA"/>
</dbReference>
<proteinExistence type="evidence at transcript level"/>
<dbReference type="Pfam" id="PF08712">
    <property type="entry name" value="Nfu_N"/>
    <property type="match status" value="1"/>
</dbReference>
<dbReference type="InterPro" id="IPR036498">
    <property type="entry name" value="Nfu/NifU_N_sf"/>
</dbReference>
<comment type="similarity">
    <text evidence="1">Belongs to the NifU family.</text>
</comment>
<dbReference type="GO" id="GO:0016226">
    <property type="term" value="P:iron-sulfur cluster assembly"/>
    <property type="evidence" value="ECO:0007669"/>
    <property type="project" value="InterPro"/>
</dbReference>
<evidence type="ECO:0000259" key="3">
    <source>
        <dbReference type="SMART" id="SM00932"/>
    </source>
</evidence>
<evidence type="ECO:0000256" key="1">
    <source>
        <dbReference type="ARBA" id="ARBA00006420"/>
    </source>
</evidence>
<organism evidence="4">
    <name type="scientific">Phallusia mammillata</name>
    <dbReference type="NCBI Taxonomy" id="59560"/>
    <lineage>
        <taxon>Eukaryota</taxon>
        <taxon>Metazoa</taxon>
        <taxon>Chordata</taxon>
        <taxon>Tunicata</taxon>
        <taxon>Ascidiacea</taxon>
        <taxon>Phlebobranchia</taxon>
        <taxon>Ascidiidae</taxon>
        <taxon>Phallusia</taxon>
    </lineage>
</organism>
<dbReference type="PANTHER" id="PTHR11178:SF1">
    <property type="entry name" value="NFU1 IRON-SULFUR CLUSTER SCAFFOLD HOMOLOG, MITOCHONDRIAL"/>
    <property type="match status" value="1"/>
</dbReference>
<dbReference type="SUPFAM" id="SSF110836">
    <property type="entry name" value="Hypothetical protein SAV1430"/>
    <property type="match status" value="1"/>
</dbReference>
<dbReference type="GO" id="GO:0005506">
    <property type="term" value="F:iron ion binding"/>
    <property type="evidence" value="ECO:0007669"/>
    <property type="project" value="InterPro"/>
</dbReference>
<dbReference type="GO" id="GO:0005739">
    <property type="term" value="C:mitochondrion"/>
    <property type="evidence" value="ECO:0007669"/>
    <property type="project" value="TreeGrafter"/>
</dbReference>
<feature type="domain" description="Scaffold protein Nfu/NifU N-terminal" evidence="3">
    <location>
        <begin position="104"/>
        <end position="186"/>
    </location>
</feature>
<name>A0A6F9DM94_9ASCI</name>
<reference evidence="4" key="1">
    <citation type="submission" date="2020-04" db="EMBL/GenBank/DDBJ databases">
        <authorList>
            <person name="Neveu A P."/>
        </authorList>
    </citation>
    <scope>NUCLEOTIDE SEQUENCE</scope>
    <source>
        <tissue evidence="4">Whole embryo</tissue>
    </source>
</reference>
<dbReference type="Gene3D" id="3.30.300.130">
    <property type="entry name" value="Fe-S cluster assembly (FSCA)"/>
    <property type="match status" value="1"/>
</dbReference>
<dbReference type="SUPFAM" id="SSF117916">
    <property type="entry name" value="Fe-S cluster assembly (FSCA) domain-like"/>
    <property type="match status" value="1"/>
</dbReference>
<dbReference type="PANTHER" id="PTHR11178">
    <property type="entry name" value="IRON-SULFUR CLUSTER SCAFFOLD PROTEIN NFU-RELATED"/>
    <property type="match status" value="1"/>
</dbReference>
<evidence type="ECO:0000313" key="4">
    <source>
        <dbReference type="EMBL" id="CAB3264311.1"/>
    </source>
</evidence>
<dbReference type="GO" id="GO:0051536">
    <property type="term" value="F:iron-sulfur cluster binding"/>
    <property type="evidence" value="ECO:0007669"/>
    <property type="project" value="InterPro"/>
</dbReference>
<dbReference type="InterPro" id="IPR001075">
    <property type="entry name" value="NIF_FeS_clus_asmbl_NifU_C"/>
</dbReference>
<dbReference type="Gene3D" id="3.30.1370.70">
    <property type="entry name" value="Scaffold protein Nfu/NifU, N-terminal domain"/>
    <property type="match status" value="1"/>
</dbReference>
<dbReference type="InterPro" id="IPR014824">
    <property type="entry name" value="Nfu/NifU_N"/>
</dbReference>
<accession>A0A6F9DM94</accession>
<dbReference type="InterPro" id="IPR034904">
    <property type="entry name" value="FSCA_dom_sf"/>
</dbReference>
<dbReference type="SMART" id="SM00932">
    <property type="entry name" value="Nfu_N"/>
    <property type="match status" value="1"/>
</dbReference>